<name>A0AAV7VNK1_PLEWA</name>
<dbReference type="AlphaFoldDB" id="A0AAV7VNK1"/>
<sequence length="89" mass="9962">MGKQSPGLRKVIGASSWKRDMYLKLYDAKVADGGGWEWLQGSDDASDGKDVRLLKGRYVHYQCMGLDQAAKVQQVKEKDAAAEVNQEWT</sequence>
<proteinExistence type="predicted"/>
<dbReference type="Proteomes" id="UP001066276">
    <property type="component" value="Chromosome 2_1"/>
</dbReference>
<gene>
    <name evidence="1" type="ORF">NDU88_006767</name>
</gene>
<protein>
    <submittedName>
        <fullName evidence="1">Uncharacterized protein</fullName>
    </submittedName>
</protein>
<organism evidence="1 2">
    <name type="scientific">Pleurodeles waltl</name>
    <name type="common">Iberian ribbed newt</name>
    <dbReference type="NCBI Taxonomy" id="8319"/>
    <lineage>
        <taxon>Eukaryota</taxon>
        <taxon>Metazoa</taxon>
        <taxon>Chordata</taxon>
        <taxon>Craniata</taxon>
        <taxon>Vertebrata</taxon>
        <taxon>Euteleostomi</taxon>
        <taxon>Amphibia</taxon>
        <taxon>Batrachia</taxon>
        <taxon>Caudata</taxon>
        <taxon>Salamandroidea</taxon>
        <taxon>Salamandridae</taxon>
        <taxon>Pleurodelinae</taxon>
        <taxon>Pleurodeles</taxon>
    </lineage>
</organism>
<evidence type="ECO:0000313" key="1">
    <source>
        <dbReference type="EMBL" id="KAJ1202972.1"/>
    </source>
</evidence>
<reference evidence="1" key="1">
    <citation type="journal article" date="2022" name="bioRxiv">
        <title>Sequencing and chromosome-scale assembly of the giantPleurodeles waltlgenome.</title>
        <authorList>
            <person name="Brown T."/>
            <person name="Elewa A."/>
            <person name="Iarovenko S."/>
            <person name="Subramanian E."/>
            <person name="Araus A.J."/>
            <person name="Petzold A."/>
            <person name="Susuki M."/>
            <person name="Suzuki K.-i.T."/>
            <person name="Hayashi T."/>
            <person name="Toyoda A."/>
            <person name="Oliveira C."/>
            <person name="Osipova E."/>
            <person name="Leigh N.D."/>
            <person name="Simon A."/>
            <person name="Yun M.H."/>
        </authorList>
    </citation>
    <scope>NUCLEOTIDE SEQUENCE</scope>
    <source>
        <strain evidence="1">20211129_DDA</strain>
        <tissue evidence="1">Liver</tissue>
    </source>
</reference>
<keyword evidence="2" id="KW-1185">Reference proteome</keyword>
<dbReference type="EMBL" id="JANPWB010000003">
    <property type="protein sequence ID" value="KAJ1202972.1"/>
    <property type="molecule type" value="Genomic_DNA"/>
</dbReference>
<comment type="caution">
    <text evidence="1">The sequence shown here is derived from an EMBL/GenBank/DDBJ whole genome shotgun (WGS) entry which is preliminary data.</text>
</comment>
<evidence type="ECO:0000313" key="2">
    <source>
        <dbReference type="Proteomes" id="UP001066276"/>
    </source>
</evidence>
<accession>A0AAV7VNK1</accession>